<dbReference type="CTD" id="20212296"/>
<dbReference type="EMBL" id="KB096864">
    <property type="protein sequence ID" value="ESO00921.1"/>
    <property type="molecule type" value="Genomic_DNA"/>
</dbReference>
<dbReference type="OrthoDB" id="5976967at2759"/>
<dbReference type="EnsemblMetazoa" id="HelroT192478">
    <property type="protein sequence ID" value="HelroP192478"/>
    <property type="gene ID" value="HelroG192478"/>
</dbReference>
<evidence type="ECO:0000259" key="2">
    <source>
        <dbReference type="Pfam" id="PF01248"/>
    </source>
</evidence>
<reference evidence="5" key="1">
    <citation type="submission" date="2012-12" db="EMBL/GenBank/DDBJ databases">
        <authorList>
            <person name="Hellsten U."/>
            <person name="Grimwood J."/>
            <person name="Chapman J.A."/>
            <person name="Shapiro H."/>
            <person name="Aerts A."/>
            <person name="Otillar R.P."/>
            <person name="Terry A.Y."/>
            <person name="Boore J.L."/>
            <person name="Simakov O."/>
            <person name="Marletaz F."/>
            <person name="Cho S.-J."/>
            <person name="Edsinger-Gonzales E."/>
            <person name="Havlak P."/>
            <person name="Kuo D.-H."/>
            <person name="Larsson T."/>
            <person name="Lv J."/>
            <person name="Arendt D."/>
            <person name="Savage R."/>
            <person name="Osoegawa K."/>
            <person name="de Jong P."/>
            <person name="Lindberg D.R."/>
            <person name="Seaver E.C."/>
            <person name="Weisblat D.A."/>
            <person name="Putnam N.H."/>
            <person name="Grigoriev I.V."/>
            <person name="Rokhsar D.S."/>
        </authorList>
    </citation>
    <scope>NUCLEOTIDE SEQUENCE</scope>
</reference>
<dbReference type="GO" id="GO:0051726">
    <property type="term" value="P:regulation of cell cycle"/>
    <property type="evidence" value="ECO:0000318"/>
    <property type="project" value="GO_Central"/>
</dbReference>
<dbReference type="Gene3D" id="3.30.1330.30">
    <property type="match status" value="1"/>
</dbReference>
<dbReference type="Pfam" id="PF01248">
    <property type="entry name" value="Ribosomal_L7Ae"/>
    <property type="match status" value="1"/>
</dbReference>
<dbReference type="PANTHER" id="PTHR10411:SF8">
    <property type="entry name" value="FI09246P"/>
    <property type="match status" value="1"/>
</dbReference>
<proteinExistence type="inferred from homology"/>
<dbReference type="KEGG" id="hro:HELRODRAFT_192478"/>
<dbReference type="InterPro" id="IPR024824">
    <property type="entry name" value="GADD45"/>
</dbReference>
<sequence length="191" mass="21443">MKPNRKLENLNILIASNMERDESYAHDLKDVLKTAHEQGRLTCGIYECGKRLENNPDDIMLCILPVSSKQEDPTLHIHRTLISAFCLEEGIHIVNVSSADSLKNLFTSKFGSVNSDGEDIVYDDVVDDVIGDDVVEGNACSNADSKDYNCLLVEIPIENLSQSEEKILNLLDYYQDEFPLVDLDFIGLRCC</sequence>
<feature type="domain" description="Ribosomal protein eL8/eL30/eS12/Gadd45" evidence="2">
    <location>
        <begin position="28"/>
        <end position="103"/>
    </location>
</feature>
<accession>T1FU00</accession>
<dbReference type="HOGENOM" id="CLU_118164_1_1_1"/>
<dbReference type="OMA" id="CLLVDFP"/>
<dbReference type="InParanoid" id="T1FU00"/>
<dbReference type="GO" id="GO:0005634">
    <property type="term" value="C:nucleus"/>
    <property type="evidence" value="ECO:0000318"/>
    <property type="project" value="GO_Central"/>
</dbReference>
<dbReference type="PANTHER" id="PTHR10411">
    <property type="entry name" value="GROWTH ARREST AND DNA DAMAGE-INDUCIBLE PROTEIN GADD45"/>
    <property type="match status" value="1"/>
</dbReference>
<dbReference type="STRING" id="6412.T1FU00"/>
<reference evidence="4" key="3">
    <citation type="submission" date="2015-06" db="UniProtKB">
        <authorList>
            <consortium name="EnsemblMetazoa"/>
        </authorList>
    </citation>
    <scope>IDENTIFICATION</scope>
</reference>
<dbReference type="eggNOG" id="ENOG502RY8P">
    <property type="taxonomic scope" value="Eukaryota"/>
</dbReference>
<dbReference type="InterPro" id="IPR004038">
    <property type="entry name" value="Ribosomal_eL8/eL30/eS12/Gad45"/>
</dbReference>
<evidence type="ECO:0000313" key="3">
    <source>
        <dbReference type="EMBL" id="ESO00921.1"/>
    </source>
</evidence>
<reference evidence="3 5" key="2">
    <citation type="journal article" date="2013" name="Nature">
        <title>Insights into bilaterian evolution from three spiralian genomes.</title>
        <authorList>
            <person name="Simakov O."/>
            <person name="Marletaz F."/>
            <person name="Cho S.J."/>
            <person name="Edsinger-Gonzales E."/>
            <person name="Havlak P."/>
            <person name="Hellsten U."/>
            <person name="Kuo D.H."/>
            <person name="Larsson T."/>
            <person name="Lv J."/>
            <person name="Arendt D."/>
            <person name="Savage R."/>
            <person name="Osoegawa K."/>
            <person name="de Jong P."/>
            <person name="Grimwood J."/>
            <person name="Chapman J.A."/>
            <person name="Shapiro H."/>
            <person name="Aerts A."/>
            <person name="Otillar R.P."/>
            <person name="Terry A.Y."/>
            <person name="Boore J.L."/>
            <person name="Grigoriev I.V."/>
            <person name="Lindberg D.R."/>
            <person name="Seaver E.C."/>
            <person name="Weisblat D.A."/>
            <person name="Putnam N.H."/>
            <person name="Rokhsar D.S."/>
        </authorList>
    </citation>
    <scope>NUCLEOTIDE SEQUENCE</scope>
</reference>
<dbReference type="GO" id="GO:0005737">
    <property type="term" value="C:cytoplasm"/>
    <property type="evidence" value="ECO:0000318"/>
    <property type="project" value="GO_Central"/>
</dbReference>
<dbReference type="RefSeq" id="XP_009021092.1">
    <property type="nucleotide sequence ID" value="XM_009022844.1"/>
</dbReference>
<gene>
    <name evidence="4" type="primary">20212296</name>
    <name evidence="3" type="ORF">HELRODRAFT_192478</name>
</gene>
<keyword evidence="5" id="KW-1185">Reference proteome</keyword>
<dbReference type="EMBL" id="AMQM01005270">
    <property type="status" value="NOT_ANNOTATED_CDS"/>
    <property type="molecule type" value="Genomic_DNA"/>
</dbReference>
<dbReference type="InterPro" id="IPR029064">
    <property type="entry name" value="Ribosomal_eL30-like_sf"/>
</dbReference>
<evidence type="ECO:0000256" key="1">
    <source>
        <dbReference type="ARBA" id="ARBA00007361"/>
    </source>
</evidence>
<name>T1FU00_HELRO</name>
<protein>
    <recommendedName>
        <fullName evidence="2">Ribosomal protein eL8/eL30/eS12/Gadd45 domain-containing protein</fullName>
    </recommendedName>
</protein>
<evidence type="ECO:0000313" key="4">
    <source>
        <dbReference type="EnsemblMetazoa" id="HelroP192478"/>
    </source>
</evidence>
<organism evidence="4 5">
    <name type="scientific">Helobdella robusta</name>
    <name type="common">Californian leech</name>
    <dbReference type="NCBI Taxonomy" id="6412"/>
    <lineage>
        <taxon>Eukaryota</taxon>
        <taxon>Metazoa</taxon>
        <taxon>Spiralia</taxon>
        <taxon>Lophotrochozoa</taxon>
        <taxon>Annelida</taxon>
        <taxon>Clitellata</taxon>
        <taxon>Hirudinea</taxon>
        <taxon>Rhynchobdellida</taxon>
        <taxon>Glossiphoniidae</taxon>
        <taxon>Helobdella</taxon>
    </lineage>
</organism>
<comment type="similarity">
    <text evidence="1">Belongs to the GADD45 family.</text>
</comment>
<dbReference type="GeneID" id="20212296"/>
<evidence type="ECO:0000313" key="5">
    <source>
        <dbReference type="Proteomes" id="UP000015101"/>
    </source>
</evidence>
<dbReference type="Proteomes" id="UP000015101">
    <property type="component" value="Unassembled WGS sequence"/>
</dbReference>
<dbReference type="AlphaFoldDB" id="T1FU00"/>